<feature type="transmembrane region" description="Helical" evidence="8">
    <location>
        <begin position="49"/>
        <end position="76"/>
    </location>
</feature>
<dbReference type="AlphaFoldDB" id="A0AAD7UA65"/>
<feature type="region of interest" description="Disordered" evidence="7">
    <location>
        <begin position="240"/>
        <end position="259"/>
    </location>
</feature>
<dbReference type="SUPFAM" id="SSF81338">
    <property type="entry name" value="Aquaporin-like"/>
    <property type="match status" value="1"/>
</dbReference>
<keyword evidence="6" id="KW-0813">Transport</keyword>
<evidence type="ECO:0000256" key="2">
    <source>
        <dbReference type="ARBA" id="ARBA00006175"/>
    </source>
</evidence>
<keyword evidence="3 6" id="KW-0812">Transmembrane</keyword>
<gene>
    <name evidence="9" type="ORF">CTAYLR_007975</name>
</gene>
<feature type="compositionally biased region" description="Basic and acidic residues" evidence="7">
    <location>
        <begin position="241"/>
        <end position="253"/>
    </location>
</feature>
<dbReference type="Proteomes" id="UP001230188">
    <property type="component" value="Unassembled WGS sequence"/>
</dbReference>
<dbReference type="Gene3D" id="1.20.1080.10">
    <property type="entry name" value="Glycerol uptake facilitator protein"/>
    <property type="match status" value="1"/>
</dbReference>
<dbReference type="GO" id="GO:0015250">
    <property type="term" value="F:water channel activity"/>
    <property type="evidence" value="ECO:0007669"/>
    <property type="project" value="TreeGrafter"/>
</dbReference>
<dbReference type="EMBL" id="JAQMWT010000457">
    <property type="protein sequence ID" value="KAJ8601040.1"/>
    <property type="molecule type" value="Genomic_DNA"/>
</dbReference>
<keyword evidence="5 8" id="KW-0472">Membrane</keyword>
<proteinExistence type="inferred from homology"/>
<sequence>MGASLSRATFAEFLGTLYLVCTIIGSGIMGDTLSEDDGIALLGNTLATWGILFVLITVLGPVSGAHFNPVVSIAFFMKREIDVRTLAFYLPAQFGGGIVGAYVAHAMFMIRNGEFDGKDRDTDGEFFSEAVATLGLLMTIFGCIEAKADVAMGVGLFITAGYWFTSSTSFANPAVTVARSFTDTFASITPKSFQAYFLGQLVGLVVAVPLCEWMFKQQSPANALAALVRRAQVDAVVAEDSAPRTDAAKDKEPLTTPTS</sequence>
<dbReference type="InterPro" id="IPR023271">
    <property type="entry name" value="Aquaporin-like"/>
</dbReference>
<feature type="transmembrane region" description="Helical" evidence="8">
    <location>
        <begin position="195"/>
        <end position="215"/>
    </location>
</feature>
<dbReference type="Pfam" id="PF00230">
    <property type="entry name" value="MIP"/>
    <property type="match status" value="1"/>
</dbReference>
<comment type="caution">
    <text evidence="9">The sequence shown here is derived from an EMBL/GenBank/DDBJ whole genome shotgun (WGS) entry which is preliminary data.</text>
</comment>
<evidence type="ECO:0000256" key="7">
    <source>
        <dbReference type="SAM" id="MobiDB-lite"/>
    </source>
</evidence>
<organism evidence="9 10">
    <name type="scientific">Chrysophaeum taylorii</name>
    <dbReference type="NCBI Taxonomy" id="2483200"/>
    <lineage>
        <taxon>Eukaryota</taxon>
        <taxon>Sar</taxon>
        <taxon>Stramenopiles</taxon>
        <taxon>Ochrophyta</taxon>
        <taxon>Pelagophyceae</taxon>
        <taxon>Pelagomonadales</taxon>
        <taxon>Pelagomonadaceae</taxon>
        <taxon>Chrysophaeum</taxon>
    </lineage>
</organism>
<evidence type="ECO:0000256" key="4">
    <source>
        <dbReference type="ARBA" id="ARBA00022989"/>
    </source>
</evidence>
<dbReference type="PRINTS" id="PR00783">
    <property type="entry name" value="MINTRINSICP"/>
</dbReference>
<feature type="transmembrane region" description="Helical" evidence="8">
    <location>
        <begin position="12"/>
        <end position="29"/>
    </location>
</feature>
<evidence type="ECO:0000313" key="10">
    <source>
        <dbReference type="Proteomes" id="UP001230188"/>
    </source>
</evidence>
<reference evidence="9" key="1">
    <citation type="submission" date="2023-01" db="EMBL/GenBank/DDBJ databases">
        <title>Metagenome sequencing of chrysophaentin producing Chrysophaeum taylorii.</title>
        <authorList>
            <person name="Davison J."/>
            <person name="Bewley C."/>
        </authorList>
    </citation>
    <scope>NUCLEOTIDE SEQUENCE</scope>
    <source>
        <strain evidence="9">NIES-1699</strain>
    </source>
</reference>
<accession>A0AAD7UA65</accession>
<dbReference type="PANTHER" id="PTHR19139">
    <property type="entry name" value="AQUAPORIN TRANSPORTER"/>
    <property type="match status" value="1"/>
</dbReference>
<dbReference type="GO" id="GO:0005886">
    <property type="term" value="C:plasma membrane"/>
    <property type="evidence" value="ECO:0007669"/>
    <property type="project" value="TreeGrafter"/>
</dbReference>
<evidence type="ECO:0000256" key="6">
    <source>
        <dbReference type="RuleBase" id="RU000477"/>
    </source>
</evidence>
<dbReference type="InterPro" id="IPR000425">
    <property type="entry name" value="MIP"/>
</dbReference>
<keyword evidence="4 8" id="KW-1133">Transmembrane helix</keyword>
<evidence type="ECO:0000256" key="8">
    <source>
        <dbReference type="SAM" id="Phobius"/>
    </source>
</evidence>
<evidence type="ECO:0008006" key="11">
    <source>
        <dbReference type="Google" id="ProtNLM"/>
    </source>
</evidence>
<feature type="transmembrane region" description="Helical" evidence="8">
    <location>
        <begin position="156"/>
        <end position="175"/>
    </location>
</feature>
<evidence type="ECO:0000313" key="9">
    <source>
        <dbReference type="EMBL" id="KAJ8601040.1"/>
    </source>
</evidence>
<feature type="transmembrane region" description="Helical" evidence="8">
    <location>
        <begin position="88"/>
        <end position="110"/>
    </location>
</feature>
<dbReference type="PANTHER" id="PTHR19139:SF199">
    <property type="entry name" value="MIP17260P"/>
    <property type="match status" value="1"/>
</dbReference>
<evidence type="ECO:0000256" key="1">
    <source>
        <dbReference type="ARBA" id="ARBA00004141"/>
    </source>
</evidence>
<dbReference type="InterPro" id="IPR034294">
    <property type="entry name" value="Aquaporin_transptr"/>
</dbReference>
<protein>
    <recommendedName>
        <fullName evidence="11">Aquaporin family protein</fullName>
    </recommendedName>
</protein>
<comment type="similarity">
    <text evidence="2 6">Belongs to the MIP/aquaporin (TC 1.A.8) family.</text>
</comment>
<evidence type="ECO:0000256" key="5">
    <source>
        <dbReference type="ARBA" id="ARBA00023136"/>
    </source>
</evidence>
<name>A0AAD7UA65_9STRA</name>
<evidence type="ECO:0000256" key="3">
    <source>
        <dbReference type="ARBA" id="ARBA00022692"/>
    </source>
</evidence>
<keyword evidence="10" id="KW-1185">Reference proteome</keyword>
<comment type="subcellular location">
    <subcellularLocation>
        <location evidence="1">Membrane</location>
        <topology evidence="1">Multi-pass membrane protein</topology>
    </subcellularLocation>
</comment>
<feature type="transmembrane region" description="Helical" evidence="8">
    <location>
        <begin position="126"/>
        <end position="144"/>
    </location>
</feature>